<feature type="compositionally biased region" description="Polar residues" evidence="1">
    <location>
        <begin position="388"/>
        <end position="407"/>
    </location>
</feature>
<feature type="transmembrane region" description="Helical" evidence="2">
    <location>
        <begin position="242"/>
        <end position="261"/>
    </location>
</feature>
<proteinExistence type="predicted"/>
<evidence type="ECO:0000259" key="4">
    <source>
        <dbReference type="PROSITE" id="PS00022"/>
    </source>
</evidence>
<dbReference type="InterPro" id="IPR000742">
    <property type="entry name" value="EGF"/>
</dbReference>
<feature type="compositionally biased region" description="Acidic residues" evidence="1">
    <location>
        <begin position="191"/>
        <end position="214"/>
    </location>
</feature>
<dbReference type="PROSITE" id="PS00022">
    <property type="entry name" value="EGF_1"/>
    <property type="match status" value="1"/>
</dbReference>
<dbReference type="Gene3D" id="2.10.25.10">
    <property type="entry name" value="Laminin"/>
    <property type="match status" value="1"/>
</dbReference>
<dbReference type="InParanoid" id="A0A1Z5JAF9"/>
<evidence type="ECO:0000256" key="1">
    <source>
        <dbReference type="SAM" id="MobiDB-lite"/>
    </source>
</evidence>
<keyword evidence="3" id="KW-0732">Signal</keyword>
<comment type="caution">
    <text evidence="5">The sequence shown here is derived from an EMBL/GenBank/DDBJ whole genome shotgun (WGS) entry which is preliminary data.</text>
</comment>
<dbReference type="EMBL" id="BDSP01000032">
    <property type="protein sequence ID" value="GAX10965.1"/>
    <property type="molecule type" value="Genomic_DNA"/>
</dbReference>
<feature type="compositionally biased region" description="Basic and acidic residues" evidence="1">
    <location>
        <begin position="340"/>
        <end position="349"/>
    </location>
</feature>
<feature type="region of interest" description="Disordered" evidence="1">
    <location>
        <begin position="315"/>
        <end position="407"/>
    </location>
</feature>
<keyword evidence="6" id="KW-1185">Reference proteome</keyword>
<keyword evidence="2" id="KW-0812">Transmembrane</keyword>
<protein>
    <recommendedName>
        <fullName evidence="4">EGF-like domain-containing protein</fullName>
    </recommendedName>
</protein>
<feature type="compositionally biased region" description="Basic and acidic residues" evidence="1">
    <location>
        <begin position="372"/>
        <end position="387"/>
    </location>
</feature>
<dbReference type="AlphaFoldDB" id="A0A1Z5JAF9"/>
<dbReference type="OrthoDB" id="47399at2759"/>
<evidence type="ECO:0000256" key="3">
    <source>
        <dbReference type="SAM" id="SignalP"/>
    </source>
</evidence>
<organism evidence="5 6">
    <name type="scientific">Fistulifera solaris</name>
    <name type="common">Oleaginous diatom</name>
    <dbReference type="NCBI Taxonomy" id="1519565"/>
    <lineage>
        <taxon>Eukaryota</taxon>
        <taxon>Sar</taxon>
        <taxon>Stramenopiles</taxon>
        <taxon>Ochrophyta</taxon>
        <taxon>Bacillariophyta</taxon>
        <taxon>Bacillariophyceae</taxon>
        <taxon>Bacillariophycidae</taxon>
        <taxon>Naviculales</taxon>
        <taxon>Naviculaceae</taxon>
        <taxon>Fistulifera</taxon>
    </lineage>
</organism>
<sequence>MRLSASIIVSVLLHGIVSLAANEQCGLSCEHGICSFVSNNQEELSALVQSGKMIEECVCDVGYGGAACDVPVEACQSDGKCKNGRLCQRQRDTGEMMCDCSVAEEVSRFAALMCRNPYTEYCADKYDPNESTSFCTNGGKCKSSFISAQVAPGNTTINNEYRHLGCVCPKEFYGPHCELLKYNREQPPDTNADEDTQSETETDLDIDEGDSDVTENDKSILSEPVEDGQITNPTGSTKPPNVPLIVGLSFLTAFTVLLLLVGMKRRTTRPEIYTDGVHIHDTDLSHGYPPEYASDTLSYGEAYLYSHDPNQIPAMSGRGPYYTDNPYDTASQRSGAGLYRENDGSEHSSKYRSARRTNPPLYVDFETNTTISDRRYRGYQEEDHTPNDWESGTSQTTGRWGSNSHAY</sequence>
<accession>A0A1Z5JAF9</accession>
<reference evidence="5 6" key="1">
    <citation type="journal article" date="2015" name="Plant Cell">
        <title>Oil accumulation by the oleaginous diatom Fistulifera solaris as revealed by the genome and transcriptome.</title>
        <authorList>
            <person name="Tanaka T."/>
            <person name="Maeda Y."/>
            <person name="Veluchamy A."/>
            <person name="Tanaka M."/>
            <person name="Abida H."/>
            <person name="Marechal E."/>
            <person name="Bowler C."/>
            <person name="Muto M."/>
            <person name="Sunaga Y."/>
            <person name="Tanaka M."/>
            <person name="Yoshino T."/>
            <person name="Taniguchi T."/>
            <person name="Fukuda Y."/>
            <person name="Nemoto M."/>
            <person name="Matsumoto M."/>
            <person name="Wong P.S."/>
            <person name="Aburatani S."/>
            <person name="Fujibuchi W."/>
        </authorList>
    </citation>
    <scope>NUCLEOTIDE SEQUENCE [LARGE SCALE GENOMIC DNA]</scope>
    <source>
        <strain evidence="5 6">JPCC DA0580</strain>
    </source>
</reference>
<feature type="signal peptide" evidence="3">
    <location>
        <begin position="1"/>
        <end position="21"/>
    </location>
</feature>
<feature type="chain" id="PRO_5013142727" description="EGF-like domain-containing protein" evidence="3">
    <location>
        <begin position="22"/>
        <end position="407"/>
    </location>
</feature>
<gene>
    <name evidence="5" type="ORF">FisN_2Lh495</name>
</gene>
<feature type="compositionally biased region" description="Polar residues" evidence="1">
    <location>
        <begin position="229"/>
        <end position="239"/>
    </location>
</feature>
<evidence type="ECO:0000313" key="5">
    <source>
        <dbReference type="EMBL" id="GAX10965.1"/>
    </source>
</evidence>
<name>A0A1Z5JAF9_FISSO</name>
<evidence type="ECO:0000313" key="6">
    <source>
        <dbReference type="Proteomes" id="UP000198406"/>
    </source>
</evidence>
<feature type="domain" description="EGF-like" evidence="4">
    <location>
        <begin position="166"/>
        <end position="177"/>
    </location>
</feature>
<feature type="region of interest" description="Disordered" evidence="1">
    <location>
        <begin position="184"/>
        <end position="241"/>
    </location>
</feature>
<keyword evidence="2" id="KW-0472">Membrane</keyword>
<keyword evidence="2" id="KW-1133">Transmembrane helix</keyword>
<evidence type="ECO:0000256" key="2">
    <source>
        <dbReference type="SAM" id="Phobius"/>
    </source>
</evidence>
<dbReference type="Proteomes" id="UP000198406">
    <property type="component" value="Unassembled WGS sequence"/>
</dbReference>